<evidence type="ECO:0000313" key="2">
    <source>
        <dbReference type="Proteomes" id="UP000824469"/>
    </source>
</evidence>
<feature type="non-terminal residue" evidence="1">
    <location>
        <position position="82"/>
    </location>
</feature>
<evidence type="ECO:0000313" key="1">
    <source>
        <dbReference type="EMBL" id="KAH9289250.1"/>
    </source>
</evidence>
<reference evidence="1 2" key="1">
    <citation type="journal article" date="2021" name="Nat. Plants">
        <title>The Taxus genome provides insights into paclitaxel biosynthesis.</title>
        <authorList>
            <person name="Xiong X."/>
            <person name="Gou J."/>
            <person name="Liao Q."/>
            <person name="Li Y."/>
            <person name="Zhou Q."/>
            <person name="Bi G."/>
            <person name="Li C."/>
            <person name="Du R."/>
            <person name="Wang X."/>
            <person name="Sun T."/>
            <person name="Guo L."/>
            <person name="Liang H."/>
            <person name="Lu P."/>
            <person name="Wu Y."/>
            <person name="Zhang Z."/>
            <person name="Ro D.K."/>
            <person name="Shang Y."/>
            <person name="Huang S."/>
            <person name="Yan J."/>
        </authorList>
    </citation>
    <scope>NUCLEOTIDE SEQUENCE [LARGE SCALE GENOMIC DNA]</scope>
    <source>
        <strain evidence="1">Ta-2019</strain>
    </source>
</reference>
<keyword evidence="2" id="KW-1185">Reference proteome</keyword>
<dbReference type="OMA" id="HTIMYGR"/>
<dbReference type="Proteomes" id="UP000824469">
    <property type="component" value="Unassembled WGS sequence"/>
</dbReference>
<dbReference type="EMBL" id="JAHRHJ020003813">
    <property type="protein sequence ID" value="KAH9289250.1"/>
    <property type="molecule type" value="Genomic_DNA"/>
</dbReference>
<proteinExistence type="predicted"/>
<gene>
    <name evidence="1" type="ORF">KI387_033367</name>
</gene>
<organism evidence="1 2">
    <name type="scientific">Taxus chinensis</name>
    <name type="common">Chinese yew</name>
    <name type="synonym">Taxus wallichiana var. chinensis</name>
    <dbReference type="NCBI Taxonomy" id="29808"/>
    <lineage>
        <taxon>Eukaryota</taxon>
        <taxon>Viridiplantae</taxon>
        <taxon>Streptophyta</taxon>
        <taxon>Embryophyta</taxon>
        <taxon>Tracheophyta</taxon>
        <taxon>Spermatophyta</taxon>
        <taxon>Pinopsida</taxon>
        <taxon>Pinidae</taxon>
        <taxon>Conifers II</taxon>
        <taxon>Cupressales</taxon>
        <taxon>Taxaceae</taxon>
        <taxon>Taxus</taxon>
    </lineage>
</organism>
<protein>
    <submittedName>
        <fullName evidence="1">Uncharacterized protein</fullName>
    </submittedName>
</protein>
<dbReference type="AlphaFoldDB" id="A0AA38BSD6"/>
<sequence>MKRQEPKMALHTIMYGRDPAMSTLEQMAKKGNGQFQLTLDGLQLAQSFENLANSLKPRVAALMQGQHIDFLVFSLWVHHLVV</sequence>
<name>A0AA38BSD6_TAXCH</name>
<accession>A0AA38BSD6</accession>
<comment type="caution">
    <text evidence="1">The sequence shown here is derived from an EMBL/GenBank/DDBJ whole genome shotgun (WGS) entry which is preliminary data.</text>
</comment>